<evidence type="ECO:0000313" key="2">
    <source>
        <dbReference type="Proteomes" id="UP000249340"/>
    </source>
</evidence>
<name>A0A345T5C9_9ACTN</name>
<evidence type="ECO:0000313" key="1">
    <source>
        <dbReference type="EMBL" id="AXI81184.1"/>
    </source>
</evidence>
<dbReference type="Proteomes" id="UP000249340">
    <property type="component" value="Chromosome"/>
</dbReference>
<sequence>MSISAMFEFPVQIWVMCEALATEYSSGYGELRFNVALPTGMPPFGGAPDVPGIASHIKVTGDQVVWAQEYGAFVPESLRPATALHRVVMTDVDGPIYDHASWFTPDNQLAEYVEPWFNEVRTWVEVMTGQDLDPNHRVYDAELVGVGLTFIEPPHNGSTGMKITTPRIRPLRAQEWADILGFVRDGKQPPLEEVLSRDARAAQRRHANRRAIIDAATALEIALGRYIRGMADQLPPAQQGRLDKQPTLGAYISIAENSGLQLAVPIERLQWLSRLRNDAAHRGEETSDREAVNAVQVMLDFLGTHGLITRTGELDSDGSEWTLVDSENLETGASGMDSR</sequence>
<dbReference type="RefSeq" id="WP_111489361.1">
    <property type="nucleotide sequence ID" value="NZ_CP031264.1"/>
</dbReference>
<reference evidence="2" key="1">
    <citation type="submission" date="2018-07" db="EMBL/GenBank/DDBJ databases">
        <title>Streptacidiphilus bronchialis DSM 106435 chromosome.</title>
        <authorList>
            <person name="Batra D."/>
            <person name="Gulvik C.A."/>
        </authorList>
    </citation>
    <scope>NUCLEOTIDE SEQUENCE [LARGE SCALE GENOMIC DNA]</scope>
    <source>
        <strain evidence="2">DSM 106435</strain>
    </source>
</reference>
<dbReference type="OrthoDB" id="5197191at2"/>
<keyword evidence="2" id="KW-1185">Reference proteome</keyword>
<accession>A0A345T5C9</accession>
<gene>
    <name evidence="1" type="ORF">C7M71_005250</name>
</gene>
<dbReference type="EMBL" id="CP031264">
    <property type="protein sequence ID" value="AXI81184.1"/>
    <property type="molecule type" value="Genomic_DNA"/>
</dbReference>
<protein>
    <submittedName>
        <fullName evidence="1">Uncharacterized protein</fullName>
    </submittedName>
</protein>
<dbReference type="AlphaFoldDB" id="A0A345T5C9"/>
<organism evidence="1 2">
    <name type="scientific">Peterkaempfera bronchialis</name>
    <dbReference type="NCBI Taxonomy" id="2126346"/>
    <lineage>
        <taxon>Bacteria</taxon>
        <taxon>Bacillati</taxon>
        <taxon>Actinomycetota</taxon>
        <taxon>Actinomycetes</taxon>
        <taxon>Kitasatosporales</taxon>
        <taxon>Streptomycetaceae</taxon>
        <taxon>Peterkaempfera</taxon>
    </lineage>
</organism>
<proteinExistence type="predicted"/>
<dbReference type="KEGG" id="stri:C7M71_005250"/>